<dbReference type="EMBL" id="WIPF01000015">
    <property type="protein sequence ID" value="KAF3228572.1"/>
    <property type="molecule type" value="Genomic_DNA"/>
</dbReference>
<dbReference type="InterPro" id="IPR040497">
    <property type="entry name" value="Glyco_transf_24"/>
</dbReference>
<evidence type="ECO:0000313" key="16">
    <source>
        <dbReference type="EMBL" id="KAF3228572.1"/>
    </source>
</evidence>
<dbReference type="Proteomes" id="UP000483672">
    <property type="component" value="Unassembled WGS sequence"/>
</dbReference>
<dbReference type="Gene3D" id="3.90.550.10">
    <property type="entry name" value="Spore Coat Polysaccharide Biosynthesis Protein SpsA, Chain A"/>
    <property type="match status" value="1"/>
</dbReference>
<dbReference type="Pfam" id="PF18403">
    <property type="entry name" value="Thioredoxin_15"/>
    <property type="match status" value="1"/>
</dbReference>
<dbReference type="InterPro" id="IPR040525">
    <property type="entry name" value="UGGT_TRXL_4"/>
</dbReference>
<evidence type="ECO:0000256" key="6">
    <source>
        <dbReference type="ARBA" id="ARBA00022729"/>
    </source>
</evidence>
<accession>A0A6G1MCN0</accession>
<dbReference type="SUPFAM" id="SSF53448">
    <property type="entry name" value="Nucleotide-diphospho-sugar transferases"/>
    <property type="match status" value="1"/>
</dbReference>
<name>A0A6G1MCN0_ORBOL</name>
<comment type="caution">
    <text evidence="16">The sequence shown here is derived from an EMBL/GenBank/DDBJ whole genome shotgun (WGS) entry which is preliminary data.</text>
</comment>
<dbReference type="UniPathway" id="UPA00378"/>
<sequence>MWFSTLRTQQSSRRALLSGALALASLQGVYSRSQPQDIEEPGTVKQWEGVNLSLKTPWNGGPYILEILECAGLEEPAFYFTLLDLIKSGTIKLVDSDKEMYESVVNYVETHQLLDHRFIPTWKFCISLRETAPRIEAQYQFYSNKVTFQKGKSCPVWFDDGETQSCNPGDISKVKPESSSASKLIPFDRLNKEDTRKGLVTFYIDIIDKGFPTAFSEMSEAADKAGIAYKVRYKPSPSLKNPKPVGLSGYGVGLSLKKTDYLVIDDRDAQEGSASASDASSTASSAKPSPTYKFRTPENLKPGEKRFPLWDLVDVDDPVRDLRDLLPLSQTNIGDIGFKTANFITKSGIFPPDMLMKILSDYPKYAHTIGTMGGVLNEWVQEHSENREKFVPSGYNLMFLNGLALDPSEVNAASLIKLMRRERHHGIQIRELGLNQEETHDLVGHANITDAKLSPEQPRFDYREQAGEENAIIWLNDLAVDERYKDWATSIQEILVHQYNGELAGIRKNIHTLVMAIDFSNREDLKVITERLNIMVTREFALTIGIVPIVRNNLGSANSRIFRALLQSYDLETAVSYIRDGLEADKNGVRYPAPEYVHHAIKGRTRVEGAPEVSLSAVMESKEFQEYARAAGNWEARFGIVDRPYPFLVNGLLDYYNNDWIRTLTQIFPKDVKRMQEAIEGGKLTDDDDIREFLLDSPLPNKNAAIFPLSGKLDLFNLADLFKSNPEIFEKLPHFPGKLVEETETSSADVWVIGDFDTEDGHNLLAEAAKLQASRPGISITAISNPGGKTKIQTTSALLHSLVGNTEILKITGFLQKIIEEIKPEKDFMDLKVDGQSVFGGDAKTEGWAIPNKVAAEKFWSEAAAVVERVFGVKPGQKAVLVNGRLVGPFGEEVKWTKDDIETLVRVELQARIKPILNAAKSIGVLERLRAANYKGRLTSTLTELLEGEKTNLAISGMMVRTNRAMGWKRSKTVLTAGDPIWSTFRFIVSLDPVSEVGQKWAPILRVLMSMDGVGVYTFLNPNDNLREVPIKRYYRHVLSSQPKFDENGDILDPKAQFVGLPDQTLYSLSMDVPPSWLVTPSETIHDLDNIKLQTFKERFGTSDLNATYVLKSILIEGHSRDTTHNQPSSGAQLELGTSENPLMQDTIIMSNVGYFQFKSSPGHWQIRLKPGRSSDIYTIQSLGGDGFNPSSNAEDDVKDITLMSLNGVTLFPRLKRNKGYEKVDVHSSLGSTDGTVEKAAGFAEGLLSKLGLGKKKETGVVKAPAEINIFSVASGHLYERFLNIMMISVMRHTKHTVKFWFIENFLSPAFKDFLPVMAKEYGFDYELVTYKWPHWLRGQKEKQREIWGYKILFLDVLFPLNVDKIIFVDADQIVRTDLKELVDLDLNGAVYGFTPMCDSRTEMEGYRFWKTGYWKQMLGELKYHISALFVVDLKVFRQLAAGDRLRQQYHQLSADPNSLSNLDQDLPNNMQRQLPIFSLPQDWLWCETWCSDESFKTAKTIDLCNNPMTKEPKLDRARRQIPEWTEYDDEVAALAKKVKAKGVENMREALVQKEALGEQEKGAKKEKTEEKKDEKAADAEKPKDEL</sequence>
<organism evidence="16 17">
    <name type="scientific">Orbilia oligospora</name>
    <name type="common">Nematode-trapping fungus</name>
    <name type="synonym">Arthrobotrys oligospora</name>
    <dbReference type="NCBI Taxonomy" id="2813651"/>
    <lineage>
        <taxon>Eukaryota</taxon>
        <taxon>Fungi</taxon>
        <taxon>Dikarya</taxon>
        <taxon>Ascomycota</taxon>
        <taxon>Pezizomycotina</taxon>
        <taxon>Orbiliomycetes</taxon>
        <taxon>Orbiliales</taxon>
        <taxon>Orbiliaceae</taxon>
        <taxon>Orbilia</taxon>
    </lineage>
</organism>
<dbReference type="GO" id="GO:0036503">
    <property type="term" value="P:ERAD pathway"/>
    <property type="evidence" value="ECO:0007669"/>
    <property type="project" value="TreeGrafter"/>
</dbReference>
<dbReference type="GO" id="GO:0005788">
    <property type="term" value="C:endoplasmic reticulum lumen"/>
    <property type="evidence" value="ECO:0007669"/>
    <property type="project" value="UniProtKB-SubCell"/>
</dbReference>
<dbReference type="Pfam" id="PF18404">
    <property type="entry name" value="Glyco_transf_24"/>
    <property type="match status" value="1"/>
</dbReference>
<comment type="pathway">
    <text evidence="3">Protein modification; protein glycosylation.</text>
</comment>
<keyword evidence="5" id="KW-0808">Transferase</keyword>
<evidence type="ECO:0000256" key="5">
    <source>
        <dbReference type="ARBA" id="ARBA00022679"/>
    </source>
</evidence>
<evidence type="ECO:0000259" key="12">
    <source>
        <dbReference type="Pfam" id="PF18401"/>
    </source>
</evidence>
<feature type="domain" description="UGGT thioredoxin-like" evidence="12">
    <location>
        <begin position="323"/>
        <end position="453"/>
    </location>
</feature>
<reference evidence="16 17" key="1">
    <citation type="submission" date="2019-06" db="EMBL/GenBank/DDBJ databases">
        <authorList>
            <person name="Palmer J.M."/>
        </authorList>
    </citation>
    <scope>NUCLEOTIDE SEQUENCE [LARGE SCALE GENOMIC DNA]</scope>
    <source>
        <strain evidence="16 17">TWF191</strain>
    </source>
</reference>
<dbReference type="InterPro" id="IPR040694">
    <property type="entry name" value="UGGT_TRXL_2"/>
</dbReference>
<dbReference type="InterPro" id="IPR040693">
    <property type="entry name" value="UGGT_TRXL_1"/>
</dbReference>
<dbReference type="InterPro" id="IPR009448">
    <property type="entry name" value="UDP-g_GGtrans"/>
</dbReference>
<dbReference type="FunFam" id="3.90.550.10:FF:000065">
    <property type="entry name" value="UDP-glucose:glycoprotein glucosyltransferase, putative"/>
    <property type="match status" value="1"/>
</dbReference>
<comment type="cofactor">
    <cofactor evidence="1">
        <name>Ca(2+)</name>
        <dbReference type="ChEBI" id="CHEBI:29108"/>
    </cofactor>
</comment>
<evidence type="ECO:0000256" key="1">
    <source>
        <dbReference type="ARBA" id="ARBA00001913"/>
    </source>
</evidence>
<evidence type="ECO:0000313" key="17">
    <source>
        <dbReference type="Proteomes" id="UP000483672"/>
    </source>
</evidence>
<keyword evidence="7" id="KW-0256">Endoplasmic reticulum</keyword>
<proteinExistence type="inferred from homology"/>
<dbReference type="Pfam" id="PF18400">
    <property type="entry name" value="Thioredoxin_12"/>
    <property type="match status" value="1"/>
</dbReference>
<evidence type="ECO:0000259" key="11">
    <source>
        <dbReference type="Pfam" id="PF18400"/>
    </source>
</evidence>
<dbReference type="PANTHER" id="PTHR11226:SF0">
    <property type="entry name" value="UDP-GLUCOSE:GLYCOPROTEIN GLUCOSYLTRANSFERASE"/>
    <property type="match status" value="1"/>
</dbReference>
<keyword evidence="8" id="KW-0325">Glycoprotein</keyword>
<dbReference type="GO" id="GO:0003980">
    <property type="term" value="F:UDP-glucose:glycoprotein glucosyltransferase activity"/>
    <property type="evidence" value="ECO:0007669"/>
    <property type="project" value="InterPro"/>
</dbReference>
<evidence type="ECO:0000256" key="7">
    <source>
        <dbReference type="ARBA" id="ARBA00022824"/>
    </source>
</evidence>
<evidence type="ECO:0000256" key="8">
    <source>
        <dbReference type="ARBA" id="ARBA00023180"/>
    </source>
</evidence>
<dbReference type="CDD" id="cd06432">
    <property type="entry name" value="GT8_HUGT1_C_like"/>
    <property type="match status" value="1"/>
</dbReference>
<gene>
    <name evidence="16" type="ORF">TWF191_002428</name>
</gene>
<evidence type="ECO:0000259" key="13">
    <source>
        <dbReference type="Pfam" id="PF18402"/>
    </source>
</evidence>
<dbReference type="InterPro" id="IPR029044">
    <property type="entry name" value="Nucleotide-diphossugar_trans"/>
</dbReference>
<evidence type="ECO:0000259" key="14">
    <source>
        <dbReference type="Pfam" id="PF18403"/>
    </source>
</evidence>
<feature type="region of interest" description="Disordered" evidence="9">
    <location>
        <begin position="272"/>
        <end position="298"/>
    </location>
</feature>
<feature type="chain" id="PRO_5041171221" description="UDP-glucose:glycoprotein glucosyltransferase" evidence="10">
    <location>
        <begin position="32"/>
        <end position="1587"/>
    </location>
</feature>
<feature type="compositionally biased region" description="Low complexity" evidence="9">
    <location>
        <begin position="273"/>
        <end position="286"/>
    </location>
</feature>
<evidence type="ECO:0000256" key="9">
    <source>
        <dbReference type="SAM" id="MobiDB-lite"/>
    </source>
</evidence>
<evidence type="ECO:0000256" key="2">
    <source>
        <dbReference type="ARBA" id="ARBA00004319"/>
    </source>
</evidence>
<comment type="similarity">
    <text evidence="4">Belongs to the glycosyltransferase 8 family.</text>
</comment>
<feature type="domain" description="UDP-glucose:glycoprotein glucosyltransferase thioredoxin-like" evidence="14">
    <location>
        <begin position="717"/>
        <end position="941"/>
    </location>
</feature>
<comment type="subcellular location">
    <subcellularLocation>
        <location evidence="2">Endoplasmic reticulum lumen</location>
    </subcellularLocation>
</comment>
<dbReference type="Pfam" id="PF18401">
    <property type="entry name" value="Thioredoxin_13"/>
    <property type="match status" value="1"/>
</dbReference>
<feature type="signal peptide" evidence="10">
    <location>
        <begin position="1"/>
        <end position="31"/>
    </location>
</feature>
<evidence type="ECO:0008006" key="18">
    <source>
        <dbReference type="Google" id="ProtNLM"/>
    </source>
</evidence>
<dbReference type="GO" id="GO:0018279">
    <property type="term" value="P:protein N-linked glycosylation via asparagine"/>
    <property type="evidence" value="ECO:0007669"/>
    <property type="project" value="TreeGrafter"/>
</dbReference>
<evidence type="ECO:0000256" key="4">
    <source>
        <dbReference type="ARBA" id="ARBA00006351"/>
    </source>
</evidence>
<dbReference type="Pfam" id="PF06427">
    <property type="entry name" value="UDP-g_GGTase"/>
    <property type="match status" value="1"/>
</dbReference>
<feature type="region of interest" description="Disordered" evidence="9">
    <location>
        <begin position="1552"/>
        <end position="1587"/>
    </location>
</feature>
<feature type="domain" description="Glucosyltransferase 24 catalytic" evidence="15">
    <location>
        <begin position="1268"/>
        <end position="1534"/>
    </location>
</feature>
<dbReference type="GO" id="GO:0051082">
    <property type="term" value="F:unfolded protein binding"/>
    <property type="evidence" value="ECO:0007669"/>
    <property type="project" value="TreeGrafter"/>
</dbReference>
<keyword evidence="6 10" id="KW-0732">Signal</keyword>
<protein>
    <recommendedName>
        <fullName evidence="18">UDP-glucose:glycoprotein glucosyltransferase</fullName>
    </recommendedName>
</protein>
<dbReference type="PANTHER" id="PTHR11226">
    <property type="entry name" value="UDP-GLUCOSE GLYCOPROTEIN:GLUCOSYLTRANSFERASE"/>
    <property type="match status" value="1"/>
</dbReference>
<dbReference type="Pfam" id="PF18402">
    <property type="entry name" value="Thioredoxin_14"/>
    <property type="match status" value="1"/>
</dbReference>
<feature type="domain" description="UGGT thioredoxin-like" evidence="13">
    <location>
        <begin position="460"/>
        <end position="706"/>
    </location>
</feature>
<evidence type="ECO:0000259" key="15">
    <source>
        <dbReference type="Pfam" id="PF18404"/>
    </source>
</evidence>
<evidence type="ECO:0000256" key="3">
    <source>
        <dbReference type="ARBA" id="ARBA00004922"/>
    </source>
</evidence>
<evidence type="ECO:0000256" key="10">
    <source>
        <dbReference type="SAM" id="SignalP"/>
    </source>
</evidence>
<dbReference type="InterPro" id="IPR040692">
    <property type="entry name" value="UGGT_TRXL_3"/>
</dbReference>
<feature type="domain" description="UGGT thioredoxin-like" evidence="11">
    <location>
        <begin position="62"/>
        <end position="238"/>
    </location>
</feature>